<evidence type="ECO:0000313" key="4">
    <source>
        <dbReference type="Proteomes" id="UP000001868"/>
    </source>
</evidence>
<sequence length="273" mass="27863">MTASTDPALPKNPAEYRRRPLGLGLWSLMALCVLCVLAGAGAAVLAPRLWEGAPAQEPQPAAEIAAPEPAPPPEPSPEAAEIDRLNARIAELESRGARSSEAAAAALAAAALVDATQASTPFGGELAALRAAAPGLPELAALAPVAEMGAPSRAALAASFPDYAARAASAARAPDAGDRLADRILYVVTRIVSVRRISNVSGSGPDAALARAERALAEGDVVGALEALETLPPAAREAMSPWLAQAERRAVIDRQAASLRARAIRDFGDGEAE</sequence>
<evidence type="ECO:0000313" key="3">
    <source>
        <dbReference type="EMBL" id="ACG79812.1"/>
    </source>
</evidence>
<accession>B4RC19</accession>
<dbReference type="AlphaFoldDB" id="B4RC19"/>
<keyword evidence="4" id="KW-1185">Reference proteome</keyword>
<feature type="region of interest" description="Disordered" evidence="1">
    <location>
        <begin position="56"/>
        <end position="79"/>
    </location>
</feature>
<dbReference type="HOGENOM" id="CLU_887653_0_0_5"/>
<organism evidence="3 4">
    <name type="scientific">Phenylobacterium zucineum (strain HLK1)</name>
    <dbReference type="NCBI Taxonomy" id="450851"/>
    <lineage>
        <taxon>Bacteria</taxon>
        <taxon>Pseudomonadati</taxon>
        <taxon>Pseudomonadota</taxon>
        <taxon>Alphaproteobacteria</taxon>
        <taxon>Caulobacterales</taxon>
        <taxon>Caulobacteraceae</taxon>
        <taxon>Phenylobacterium</taxon>
    </lineage>
</organism>
<proteinExistence type="predicted"/>
<evidence type="ECO:0000256" key="1">
    <source>
        <dbReference type="SAM" id="MobiDB-lite"/>
    </source>
</evidence>
<dbReference type="Proteomes" id="UP000001868">
    <property type="component" value="Chromosome"/>
</dbReference>
<protein>
    <recommendedName>
        <fullName evidence="5">Inner membrane protein</fullName>
    </recommendedName>
</protein>
<feature type="transmembrane region" description="Helical" evidence="2">
    <location>
        <begin position="21"/>
        <end position="46"/>
    </location>
</feature>
<keyword evidence="2" id="KW-1133">Transmembrane helix</keyword>
<dbReference type="eggNOG" id="COG4223">
    <property type="taxonomic scope" value="Bacteria"/>
</dbReference>
<evidence type="ECO:0000256" key="2">
    <source>
        <dbReference type="SAM" id="Phobius"/>
    </source>
</evidence>
<gene>
    <name evidence="3" type="ordered locus">PHZ_c3403</name>
</gene>
<feature type="compositionally biased region" description="Low complexity" evidence="1">
    <location>
        <begin position="56"/>
        <end position="67"/>
    </location>
</feature>
<reference evidence="3 4" key="1">
    <citation type="journal article" date="2008" name="BMC Genomics">
        <title>Complete genome of Phenylobacterium zucineum - a novel facultative intracellular bacterium isolated from human erythroleukemia cell line K562.</title>
        <authorList>
            <person name="Luo Y."/>
            <person name="Xu X."/>
            <person name="Ding Z."/>
            <person name="Liu Z."/>
            <person name="Zhang B."/>
            <person name="Yan Z."/>
            <person name="Sun J."/>
            <person name="Hu S."/>
            <person name="Hu X."/>
        </authorList>
    </citation>
    <scope>NUCLEOTIDE SEQUENCE [LARGE SCALE GENOMIC DNA]</scope>
    <source>
        <strain evidence="3 4">HLK1</strain>
    </source>
</reference>
<dbReference type="RefSeq" id="WP_012523950.1">
    <property type="nucleotide sequence ID" value="NC_011144.1"/>
</dbReference>
<keyword evidence="2" id="KW-0812">Transmembrane</keyword>
<keyword evidence="2" id="KW-0472">Membrane</keyword>
<name>B4RC19_PHEZH</name>
<dbReference type="KEGG" id="pzu:PHZ_c3403"/>
<evidence type="ECO:0008006" key="5">
    <source>
        <dbReference type="Google" id="ProtNLM"/>
    </source>
</evidence>
<dbReference type="STRING" id="450851.PHZ_c3403"/>
<dbReference type="EMBL" id="CP000747">
    <property type="protein sequence ID" value="ACG79812.1"/>
    <property type="molecule type" value="Genomic_DNA"/>
</dbReference>